<organism evidence="4 5">
    <name type="scientific">Cohnella phaseoli</name>
    <dbReference type="NCBI Taxonomy" id="456490"/>
    <lineage>
        <taxon>Bacteria</taxon>
        <taxon>Bacillati</taxon>
        <taxon>Bacillota</taxon>
        <taxon>Bacilli</taxon>
        <taxon>Bacillales</taxon>
        <taxon>Paenibacillaceae</taxon>
        <taxon>Cohnella</taxon>
    </lineage>
</organism>
<feature type="signal peptide" evidence="2">
    <location>
        <begin position="1"/>
        <end position="31"/>
    </location>
</feature>
<dbReference type="InterPro" id="IPR050490">
    <property type="entry name" value="Bact_solute-bd_prot1"/>
</dbReference>
<proteinExistence type="predicted"/>
<comment type="caution">
    <text evidence="4">The sequence shown here is derived from an EMBL/GenBank/DDBJ whole genome shotgun (WGS) entry which is preliminary data.</text>
</comment>
<accession>A0A3D9IRL4</accession>
<gene>
    <name evidence="4" type="ORF">DFP98_12392</name>
</gene>
<feature type="chain" id="PRO_5017604695" evidence="2">
    <location>
        <begin position="32"/>
        <end position="519"/>
    </location>
</feature>
<feature type="region of interest" description="Disordered" evidence="1">
    <location>
        <begin position="29"/>
        <end position="61"/>
    </location>
</feature>
<evidence type="ECO:0000259" key="3">
    <source>
        <dbReference type="Pfam" id="PF12010"/>
    </source>
</evidence>
<evidence type="ECO:0000256" key="1">
    <source>
        <dbReference type="SAM" id="MobiDB-lite"/>
    </source>
</evidence>
<dbReference type="Proteomes" id="UP000256977">
    <property type="component" value="Unassembled WGS sequence"/>
</dbReference>
<dbReference type="PANTHER" id="PTHR43649:SF17">
    <property type="entry name" value="ABC TRANSPORTER SOLUTE BINDING PROTEIN-SUGAR TRANSPORT"/>
    <property type="match status" value="1"/>
</dbReference>
<dbReference type="RefSeq" id="WP_181917938.1">
    <property type="nucleotide sequence ID" value="NZ_QRDZ01000023.1"/>
</dbReference>
<evidence type="ECO:0000313" key="5">
    <source>
        <dbReference type="Proteomes" id="UP000256977"/>
    </source>
</evidence>
<name>A0A3D9IRL4_9BACL</name>
<feature type="compositionally biased region" description="Polar residues" evidence="1">
    <location>
        <begin position="29"/>
        <end position="59"/>
    </location>
</feature>
<dbReference type="SUPFAM" id="SSF53850">
    <property type="entry name" value="Periplasmic binding protein-like II"/>
    <property type="match status" value="1"/>
</dbReference>
<reference evidence="4 5" key="1">
    <citation type="submission" date="2018-07" db="EMBL/GenBank/DDBJ databases">
        <title>Genomic Encyclopedia of Type Strains, Phase III (KMG-III): the genomes of soil and plant-associated and newly described type strains.</title>
        <authorList>
            <person name="Whitman W."/>
        </authorList>
    </citation>
    <scope>NUCLEOTIDE SEQUENCE [LARGE SCALE GENOMIC DNA]</scope>
    <source>
        <strain evidence="4 5">CECT 7287</strain>
    </source>
</reference>
<dbReference type="EMBL" id="QRDZ01000023">
    <property type="protein sequence ID" value="RED64420.1"/>
    <property type="molecule type" value="Genomic_DNA"/>
</dbReference>
<evidence type="ECO:0000313" key="4">
    <source>
        <dbReference type="EMBL" id="RED64420.1"/>
    </source>
</evidence>
<dbReference type="PROSITE" id="PS51257">
    <property type="entry name" value="PROKAR_LIPOPROTEIN"/>
    <property type="match status" value="1"/>
</dbReference>
<dbReference type="PANTHER" id="PTHR43649">
    <property type="entry name" value="ARABINOSE-BINDING PROTEIN-RELATED"/>
    <property type="match status" value="1"/>
</dbReference>
<dbReference type="AlphaFoldDB" id="A0A3D9IRL4"/>
<keyword evidence="2" id="KW-0732">Signal</keyword>
<dbReference type="InterPro" id="IPR022627">
    <property type="entry name" value="DUF3502"/>
</dbReference>
<feature type="domain" description="DUF3502" evidence="3">
    <location>
        <begin position="450"/>
        <end position="517"/>
    </location>
</feature>
<dbReference type="Pfam" id="PF12010">
    <property type="entry name" value="DUF3502"/>
    <property type="match status" value="1"/>
</dbReference>
<keyword evidence="5" id="KW-1185">Reference proteome</keyword>
<sequence length="519" mass="56988">MNKGYKKTSVWLSIVVLLTLLVSACSSNGNAGKQEGQSGESPAATGTSTQEAPSETASGESLEPVTLKWLVPKTFNMNKADEVFAAINKITQEKINATIDFTLVELGEYDQKVSMMLAANESFDIAFTSNWINPYIPNVAKGAYAALDDILEKYAPQTIAGTNAAVWDAIKVDGKIYATPIQQIYARQFGLMFKKELLDKYKFDYTNVKKLEDLEPYLQQIKENEPDLFPIEGVGSNIWENGLNYFGFDALVGTRTPGAVKSFGDLKAVNQYESQEFKDYVELMRSWYQKGYIQKDAATTTTNYRSQGKYAIVTDPVTKPGGDVEFSSSQAGGIPYVAHGMGDRPLTTGSIQASMNAINKNSQHPERALMFIDLLNSDPEILNLVVFGLEGLSYTKSADGKVTQKMDGAYDGVYNFFVGNVFNTFYTEGQPDGMWEETAKINMEAKPSVALGFVFNSDPVSNELAKAQAVIDQYLKALASGSVDVDKVLPEFIQKLKNAGSEAIIAELQKQLDAWAAKK</sequence>
<dbReference type="Gene3D" id="3.40.190.10">
    <property type="entry name" value="Periplasmic binding protein-like II"/>
    <property type="match status" value="1"/>
</dbReference>
<protein>
    <submittedName>
        <fullName evidence="4">Putative aldouronate transport system substrate-binding protein</fullName>
    </submittedName>
</protein>
<evidence type="ECO:0000256" key="2">
    <source>
        <dbReference type="SAM" id="SignalP"/>
    </source>
</evidence>